<protein>
    <recommendedName>
        <fullName evidence="4">Lipoprotein</fullName>
    </recommendedName>
</protein>
<dbReference type="Proteomes" id="UP001156940">
    <property type="component" value="Unassembled WGS sequence"/>
</dbReference>
<feature type="signal peptide" evidence="1">
    <location>
        <begin position="1"/>
        <end position="19"/>
    </location>
</feature>
<name>A0ABT6JBV7_9GAMM</name>
<evidence type="ECO:0008006" key="4">
    <source>
        <dbReference type="Google" id="ProtNLM"/>
    </source>
</evidence>
<evidence type="ECO:0000256" key="1">
    <source>
        <dbReference type="SAM" id="SignalP"/>
    </source>
</evidence>
<evidence type="ECO:0000313" key="3">
    <source>
        <dbReference type="Proteomes" id="UP001156940"/>
    </source>
</evidence>
<accession>A0ABT6JBV7</accession>
<gene>
    <name evidence="2" type="ORF">QFW77_15055</name>
</gene>
<dbReference type="EMBL" id="JARXRM010000043">
    <property type="protein sequence ID" value="MDH5824294.1"/>
    <property type="molecule type" value="Genomic_DNA"/>
</dbReference>
<organism evidence="2 3">
    <name type="scientific">Luteimonas endophytica</name>
    <dbReference type="NCBI Taxonomy" id="3042023"/>
    <lineage>
        <taxon>Bacteria</taxon>
        <taxon>Pseudomonadati</taxon>
        <taxon>Pseudomonadota</taxon>
        <taxon>Gammaproteobacteria</taxon>
        <taxon>Lysobacterales</taxon>
        <taxon>Lysobacteraceae</taxon>
        <taxon>Luteimonas</taxon>
    </lineage>
</organism>
<feature type="chain" id="PRO_5047098753" description="Lipoprotein" evidence="1">
    <location>
        <begin position="20"/>
        <end position="137"/>
    </location>
</feature>
<dbReference type="RefSeq" id="WP_280575591.1">
    <property type="nucleotide sequence ID" value="NZ_JARXRM010000043.1"/>
</dbReference>
<proteinExistence type="predicted"/>
<keyword evidence="1" id="KW-0732">Signal</keyword>
<sequence>MLRLIVFPLVLLGCSTVSGTEVGAAAVEFCELDRTPRSEEVRVIAVIETDNHHGMFIGSEKCSSKLRIGTTSGTSDISVERFLSRVSEGGHLTWRTYRGEFSGHIVAPDETKVRFELSRVHWFEESGAAEVNNDERD</sequence>
<evidence type="ECO:0000313" key="2">
    <source>
        <dbReference type="EMBL" id="MDH5824294.1"/>
    </source>
</evidence>
<comment type="caution">
    <text evidence="2">The sequence shown here is derived from an EMBL/GenBank/DDBJ whole genome shotgun (WGS) entry which is preliminary data.</text>
</comment>
<reference evidence="2 3" key="1">
    <citation type="submission" date="2023-04" db="EMBL/GenBank/DDBJ databases">
        <title>Luteimonas endophyticus RD2P54.</title>
        <authorList>
            <person name="Sun J.-Q."/>
        </authorList>
    </citation>
    <scope>NUCLEOTIDE SEQUENCE [LARGE SCALE GENOMIC DNA]</scope>
    <source>
        <strain evidence="2 3">RD2P54</strain>
    </source>
</reference>
<keyword evidence="3" id="KW-1185">Reference proteome</keyword>